<accession>A0AA96F3H8</accession>
<dbReference type="Proteomes" id="UP001303408">
    <property type="component" value="Chromosome"/>
</dbReference>
<gene>
    <name evidence="1" type="ORF">RN606_07945</name>
    <name evidence="2" type="ORF">RN607_08180</name>
</gene>
<dbReference type="RefSeq" id="WP_313496101.1">
    <property type="nucleotide sequence ID" value="NZ_CP134879.1"/>
</dbReference>
<evidence type="ECO:0000313" key="1">
    <source>
        <dbReference type="EMBL" id="WNM23298.1"/>
    </source>
</evidence>
<organism evidence="2">
    <name type="scientific">Demequina capsici</name>
    <dbReference type="NCBI Taxonomy" id="3075620"/>
    <lineage>
        <taxon>Bacteria</taxon>
        <taxon>Bacillati</taxon>
        <taxon>Actinomycetota</taxon>
        <taxon>Actinomycetes</taxon>
        <taxon>Micrococcales</taxon>
        <taxon>Demequinaceae</taxon>
        <taxon>Demequina</taxon>
    </lineage>
</organism>
<proteinExistence type="predicted"/>
<name>A0AA96JBX1_9MICO</name>
<dbReference type="AlphaFoldDB" id="A0AA96JBX1"/>
<protein>
    <submittedName>
        <fullName evidence="2">Uncharacterized protein</fullName>
    </submittedName>
</protein>
<reference evidence="2 3" key="1">
    <citation type="submission" date="2023-09" db="EMBL/GenBank/DDBJ databases">
        <title>Demequina sp. a novel bacteria isolated from Capsicum annuum.</title>
        <authorList>
            <person name="Humaira Z."/>
            <person name="Lee J."/>
            <person name="Cho D."/>
        </authorList>
    </citation>
    <scope>NUCLEOTIDE SEQUENCE</scope>
    <source>
        <strain evidence="1 3">OYTSA14</strain>
        <strain evidence="2">PMTSA13</strain>
    </source>
</reference>
<keyword evidence="3" id="KW-1185">Reference proteome</keyword>
<dbReference type="Proteomes" id="UP001304125">
    <property type="component" value="Chromosome"/>
</dbReference>
<dbReference type="EMBL" id="CP134880">
    <property type="protein sequence ID" value="WNM26176.1"/>
    <property type="molecule type" value="Genomic_DNA"/>
</dbReference>
<accession>A0AA96JBX1</accession>
<dbReference type="KEGG" id="dcp:RN607_08180"/>
<evidence type="ECO:0000313" key="3">
    <source>
        <dbReference type="Proteomes" id="UP001304125"/>
    </source>
</evidence>
<dbReference type="EMBL" id="CP134879">
    <property type="protein sequence ID" value="WNM23298.1"/>
    <property type="molecule type" value="Genomic_DNA"/>
</dbReference>
<sequence length="142" mass="15269">MDAPTLTPGSPLAKLGQTAFQYGHSLETLTGTPLEQVQRTARLSAWLVSQGVSPLIISTPSADHAVSMRTVLTEHWIEPHACWVASPPVGTPAFPSSWVIVALDPDDIDRTRPLPDGTEPHVIYTASGILRVVLNHPILGPR</sequence>
<evidence type="ECO:0000313" key="2">
    <source>
        <dbReference type="EMBL" id="WNM26176.1"/>
    </source>
</evidence>